<dbReference type="CDD" id="cd01335">
    <property type="entry name" value="Radical_SAM"/>
    <property type="match status" value="1"/>
</dbReference>
<gene>
    <name evidence="8" type="ORF">KDK67_00020</name>
</gene>
<dbReference type="GO" id="GO:0051539">
    <property type="term" value="F:4 iron, 4 sulfur cluster binding"/>
    <property type="evidence" value="ECO:0007669"/>
    <property type="project" value="UniProtKB-KW"/>
</dbReference>
<accession>A0A9E4ZC74</accession>
<keyword evidence="2" id="KW-0004">4Fe-4S</keyword>
<dbReference type="AlphaFoldDB" id="A0A9E4ZC74"/>
<keyword evidence="4" id="KW-0479">Metal-binding</keyword>
<protein>
    <submittedName>
        <fullName evidence="8">Anaerobic ribonucleoside-triphosphate reductase activating protein</fullName>
    </submittedName>
</protein>
<reference evidence="8" key="2">
    <citation type="submission" date="2021-04" db="EMBL/GenBank/DDBJ databases">
        <authorList>
            <person name="Dong X."/>
        </authorList>
    </citation>
    <scope>NUCLEOTIDE SEQUENCE</scope>
    <source>
        <strain evidence="8">LLY</strain>
    </source>
</reference>
<dbReference type="Gene3D" id="3.20.20.70">
    <property type="entry name" value="Aldolase class I"/>
    <property type="match status" value="1"/>
</dbReference>
<feature type="domain" description="Radical SAM core" evidence="7">
    <location>
        <begin position="15"/>
        <end position="242"/>
    </location>
</feature>
<dbReference type="Pfam" id="PF04055">
    <property type="entry name" value="Radical_SAM"/>
    <property type="match status" value="1"/>
</dbReference>
<name>A0A9E4ZC74_9EURY</name>
<comment type="caution">
    <text evidence="8">The sequence shown here is derived from an EMBL/GenBank/DDBJ whole genome shotgun (WGS) entry which is preliminary data.</text>
</comment>
<dbReference type="InterPro" id="IPR012840">
    <property type="entry name" value="NrdG2"/>
</dbReference>
<keyword evidence="9" id="KW-1185">Reference proteome</keyword>
<evidence type="ECO:0000256" key="3">
    <source>
        <dbReference type="ARBA" id="ARBA00022691"/>
    </source>
</evidence>
<evidence type="ECO:0000256" key="2">
    <source>
        <dbReference type="ARBA" id="ARBA00022485"/>
    </source>
</evidence>
<evidence type="ECO:0000256" key="5">
    <source>
        <dbReference type="ARBA" id="ARBA00023004"/>
    </source>
</evidence>
<dbReference type="RefSeq" id="WP_250866795.1">
    <property type="nucleotide sequence ID" value="NZ_JAGSOI010000001.1"/>
</dbReference>
<proteinExistence type="predicted"/>
<dbReference type="SFLD" id="SFLDS00029">
    <property type="entry name" value="Radical_SAM"/>
    <property type="match status" value="1"/>
</dbReference>
<dbReference type="InterPro" id="IPR034457">
    <property type="entry name" value="Organic_radical-activating"/>
</dbReference>
<organism evidence="8 9">
    <name type="scientific">Methanococcoides seepicolus</name>
    <dbReference type="NCBI Taxonomy" id="2828780"/>
    <lineage>
        <taxon>Archaea</taxon>
        <taxon>Methanobacteriati</taxon>
        <taxon>Methanobacteriota</taxon>
        <taxon>Stenosarchaea group</taxon>
        <taxon>Methanomicrobia</taxon>
        <taxon>Methanosarcinales</taxon>
        <taxon>Methanosarcinaceae</taxon>
        <taxon>Methanococcoides</taxon>
    </lineage>
</organism>
<keyword evidence="5" id="KW-0408">Iron</keyword>
<keyword evidence="6" id="KW-0411">Iron-sulfur</keyword>
<dbReference type="InterPro" id="IPR007197">
    <property type="entry name" value="rSAM"/>
</dbReference>
<evidence type="ECO:0000256" key="6">
    <source>
        <dbReference type="ARBA" id="ARBA00023014"/>
    </source>
</evidence>
<evidence type="ECO:0000313" key="8">
    <source>
        <dbReference type="EMBL" id="MCM1985412.1"/>
    </source>
</evidence>
<evidence type="ECO:0000259" key="7">
    <source>
        <dbReference type="PROSITE" id="PS51918"/>
    </source>
</evidence>
<dbReference type="GO" id="GO:0046872">
    <property type="term" value="F:metal ion binding"/>
    <property type="evidence" value="ECO:0007669"/>
    <property type="project" value="UniProtKB-KW"/>
</dbReference>
<dbReference type="Proteomes" id="UP001056766">
    <property type="component" value="Unassembled WGS sequence"/>
</dbReference>
<evidence type="ECO:0000256" key="4">
    <source>
        <dbReference type="ARBA" id="ARBA00022723"/>
    </source>
</evidence>
<evidence type="ECO:0000256" key="1">
    <source>
        <dbReference type="ARBA" id="ARBA00001966"/>
    </source>
</evidence>
<keyword evidence="3" id="KW-0949">S-adenosyl-L-methionine</keyword>
<comment type="cofactor">
    <cofactor evidence="1">
        <name>[4Fe-4S] cluster</name>
        <dbReference type="ChEBI" id="CHEBI:49883"/>
    </cofactor>
</comment>
<dbReference type="SFLD" id="SFLDG01094">
    <property type="entry name" value="Uncharacterised_Radical_SAM_Su"/>
    <property type="match status" value="1"/>
</dbReference>
<sequence length="261" mass="29344">MNVNFGEIIPISTIDWHGKASVVLFLRGCPFRCPYCHNYEILTVPDMVDVKELEEKIDNSLIFVSSVVFSGGEPLAQKNAIMHLASYAKKKKLFVGIHTNGYYPDVMEELMDLDLVDKFFIDVKAPLDDPDMYGKAIGYGEYSVVPDPADVVQNIRRSLSIITEKGMEYELRTTAIRGFIGEPDDIAKIASSIAPYLSMSGATYVIQQGIPANAMDEKMRDIVPFSRDEMLELAGRAHEFVDNVWIRTKEKGNEKVNFESN</sequence>
<dbReference type="InterPro" id="IPR013785">
    <property type="entry name" value="Aldolase_TIM"/>
</dbReference>
<dbReference type="PANTHER" id="PTHR30352">
    <property type="entry name" value="PYRUVATE FORMATE-LYASE-ACTIVATING ENZYME"/>
    <property type="match status" value="1"/>
</dbReference>
<dbReference type="PANTHER" id="PTHR30352:SF5">
    <property type="entry name" value="PYRUVATE FORMATE-LYASE 1-ACTIVATING ENZYME"/>
    <property type="match status" value="1"/>
</dbReference>
<dbReference type="EMBL" id="JAGSOI010000001">
    <property type="protein sequence ID" value="MCM1985412.1"/>
    <property type="molecule type" value="Genomic_DNA"/>
</dbReference>
<evidence type="ECO:0000313" key="9">
    <source>
        <dbReference type="Proteomes" id="UP001056766"/>
    </source>
</evidence>
<reference evidence="8" key="1">
    <citation type="journal article" date="2021" name="mSystems">
        <title>Bacteria and Archaea Synergistically Convert Glycine Betaine to Biogenic Methane in the Formosa Cold Seep of the South China Sea.</title>
        <authorList>
            <person name="Li L."/>
            <person name="Zhang W."/>
            <person name="Zhang S."/>
            <person name="Song L."/>
            <person name="Sun Q."/>
            <person name="Zhang H."/>
            <person name="Xiang H."/>
            <person name="Dong X."/>
        </authorList>
    </citation>
    <scope>NUCLEOTIDE SEQUENCE</scope>
    <source>
        <strain evidence="8">LLY</strain>
    </source>
</reference>
<dbReference type="GO" id="GO:0003824">
    <property type="term" value="F:catalytic activity"/>
    <property type="evidence" value="ECO:0007669"/>
    <property type="project" value="InterPro"/>
</dbReference>
<dbReference type="InterPro" id="IPR058240">
    <property type="entry name" value="rSAM_sf"/>
</dbReference>
<dbReference type="NCBIfam" id="TIGR02495">
    <property type="entry name" value="NrdG2"/>
    <property type="match status" value="1"/>
</dbReference>
<dbReference type="SUPFAM" id="SSF102114">
    <property type="entry name" value="Radical SAM enzymes"/>
    <property type="match status" value="1"/>
</dbReference>
<dbReference type="PROSITE" id="PS51918">
    <property type="entry name" value="RADICAL_SAM"/>
    <property type="match status" value="1"/>
</dbReference>